<evidence type="ECO:0008006" key="3">
    <source>
        <dbReference type="Google" id="ProtNLM"/>
    </source>
</evidence>
<dbReference type="InterPro" id="IPR051683">
    <property type="entry name" value="Enoyl-CoA_Hydratase/Isomerase"/>
</dbReference>
<organism evidence="2">
    <name type="scientific">marine sediment metagenome</name>
    <dbReference type="NCBI Taxonomy" id="412755"/>
    <lineage>
        <taxon>unclassified sequences</taxon>
        <taxon>metagenomes</taxon>
        <taxon>ecological metagenomes</taxon>
    </lineage>
</organism>
<accession>X0WB85</accession>
<dbReference type="InterPro" id="IPR014748">
    <property type="entry name" value="Enoyl-CoA_hydra_C"/>
</dbReference>
<dbReference type="PANTHER" id="PTHR42964:SF1">
    <property type="entry name" value="POLYKETIDE BIOSYNTHESIS ENOYL-COA HYDRATASE PKSH-RELATED"/>
    <property type="match status" value="1"/>
</dbReference>
<dbReference type="AlphaFoldDB" id="X0WB85"/>
<sequence length="135" mass="15009">EEATFLDPHVSVGQVSALESVMLARRMPLGAVLRMVLAGRNERIDATRAYELGLVSEVVPRGRLRDAAVDLAQKFAAGSPAAIAASRQAVWDSFDRPLDDALQHGWDLLRAHWDHPDFQEGPRAFADKREPEWKP</sequence>
<dbReference type="Gene3D" id="1.10.12.10">
    <property type="entry name" value="Lyase 2-enoyl-coa Hydratase, Chain A, domain 2"/>
    <property type="match status" value="1"/>
</dbReference>
<dbReference type="InterPro" id="IPR029045">
    <property type="entry name" value="ClpP/crotonase-like_dom_sf"/>
</dbReference>
<dbReference type="SUPFAM" id="SSF52096">
    <property type="entry name" value="ClpP/crotonase"/>
    <property type="match status" value="1"/>
</dbReference>
<reference evidence="2" key="1">
    <citation type="journal article" date="2014" name="Front. Microbiol.">
        <title>High frequency of phylogenetically diverse reductive dehalogenase-homologous genes in deep subseafloor sedimentary metagenomes.</title>
        <authorList>
            <person name="Kawai M."/>
            <person name="Futagami T."/>
            <person name="Toyoda A."/>
            <person name="Takaki Y."/>
            <person name="Nishi S."/>
            <person name="Hori S."/>
            <person name="Arai W."/>
            <person name="Tsubouchi T."/>
            <person name="Morono Y."/>
            <person name="Uchiyama I."/>
            <person name="Ito T."/>
            <person name="Fujiyama A."/>
            <person name="Inagaki F."/>
            <person name="Takami H."/>
        </authorList>
    </citation>
    <scope>NUCLEOTIDE SEQUENCE</scope>
    <source>
        <strain evidence="2">Expedition CK06-06</strain>
    </source>
</reference>
<dbReference type="InterPro" id="IPR001753">
    <property type="entry name" value="Enoyl-CoA_hydra/iso"/>
</dbReference>
<comment type="caution">
    <text evidence="2">The sequence shown here is derived from an EMBL/GenBank/DDBJ whole genome shotgun (WGS) entry which is preliminary data.</text>
</comment>
<dbReference type="EMBL" id="BARS01029905">
    <property type="protein sequence ID" value="GAG09926.1"/>
    <property type="molecule type" value="Genomic_DNA"/>
</dbReference>
<dbReference type="PANTHER" id="PTHR42964">
    <property type="entry name" value="ENOYL-COA HYDRATASE"/>
    <property type="match status" value="1"/>
</dbReference>
<dbReference type="Gene3D" id="3.90.226.10">
    <property type="entry name" value="2-enoyl-CoA Hydratase, Chain A, domain 1"/>
    <property type="match status" value="1"/>
</dbReference>
<protein>
    <recommendedName>
        <fullName evidence="3">Enoyl-CoA hydratase</fullName>
    </recommendedName>
</protein>
<evidence type="ECO:0000313" key="2">
    <source>
        <dbReference type="EMBL" id="GAG09926.1"/>
    </source>
</evidence>
<name>X0WB85_9ZZZZ</name>
<comment type="similarity">
    <text evidence="1">Belongs to the enoyl-CoA hydratase/isomerase family.</text>
</comment>
<gene>
    <name evidence="2" type="ORF">S01H1_46687</name>
</gene>
<feature type="non-terminal residue" evidence="2">
    <location>
        <position position="1"/>
    </location>
</feature>
<evidence type="ECO:0000256" key="1">
    <source>
        <dbReference type="ARBA" id="ARBA00005254"/>
    </source>
</evidence>
<dbReference type="Pfam" id="PF00378">
    <property type="entry name" value="ECH_1"/>
    <property type="match status" value="1"/>
</dbReference>
<proteinExistence type="inferred from homology"/>